<dbReference type="Pfam" id="PF00150">
    <property type="entry name" value="Cellulase"/>
    <property type="match status" value="1"/>
</dbReference>
<proteinExistence type="predicted"/>
<keyword evidence="1" id="KW-0378">Hydrolase</keyword>
<gene>
    <name evidence="5" type="ORF">H9Q13_02530</name>
</gene>
<sequence>MHPLLRTGIRAFTLLSLLSLAIPVFGQQTNPVYVDKQGVLRWQKGNAEANFFGVNYTVPFAYGYRSHKALGLDVEKAIDQDVYHMARLGFNAFRVHVWDTEISDSLGNLLQNEHLRLFDYLVHQLKQRNIKILITPIAFWGPGYPEPDIDTGSFSSKYGKQKAVTEEAALKAQERYLEQFLKHVNPYTKLTYQDDPDVIAAEVNNEPHHTGPKERATEYINRMVSVMRATGWTKPIFYNISESPAYADAVAKANVDGVSFQWYPTGLVANRTLQGNFLPHVDKYQIPFDTIPQFAGKARMVYEFDAGDIAQPIMYPAMARSFREAGFQWATQFAYDPMATAYANTEYQTHYVNLAYTPSKAISLLIASKAFHKLPRLKQFDAYPADSVFDVFRLSYQEQLSEMNTPAEFYYSNNTRTKPVNASKLRHIAGVGTSQLVQYTGLGAYFLDKLENGVWRLEVMPDAIPVSDPFAKASSRKEVTRIQWRSHAMQIVLSDLGQSFAVDALNEGNRYSTKSKGGSFQIEPGTYLLTKNGSKRKDPKGSLAHLQLSEFVAPQPHSSDPYVTHEPIPEVSAGKPFVLKALVTDITPQGKVTLLMNNLSGIWKTIEMKPLDVYTYQTEVPADILTPGLVNYRIMVQKGQDDYITFPGNHKGNPHAWDYYQDNKWQLYVAAENSALEIFNAGKDRNLMVYPNLWRSDERQLITAEKPGQLILKLSNKDLNMNEHVLGWQHYFADKLEGRRSELAEFQKLVLRARTDSKEPIQVKVTLISTEATAYGASITLHNTMQEMAIPLSALKPDKFMLLPRPYPGFHPFWFQAAGIGSFRLSQIEKIEVSLGQGIAPEHYDKPYSFEIESIWLSK</sequence>
<keyword evidence="6" id="KW-1185">Reference proteome</keyword>
<dbReference type="Proteomes" id="UP000625551">
    <property type="component" value="Unassembled WGS sequence"/>
</dbReference>
<dbReference type="InterPro" id="IPR017853">
    <property type="entry name" value="GH"/>
</dbReference>
<evidence type="ECO:0000259" key="4">
    <source>
        <dbReference type="Pfam" id="PF00150"/>
    </source>
</evidence>
<reference evidence="5 6" key="1">
    <citation type="submission" date="2020-09" db="EMBL/GenBank/DDBJ databases">
        <title>Genome sequencing and assembly of Pontibacter sp.</title>
        <authorList>
            <person name="Chhetri G."/>
        </authorList>
    </citation>
    <scope>NUCLEOTIDE SEQUENCE [LARGE SCALE GENOMIC DNA]</scope>
    <source>
        <strain evidence="5 6">JH31</strain>
    </source>
</reference>
<feature type="domain" description="Glycoside hydrolase family 5" evidence="4">
    <location>
        <begin position="77"/>
        <end position="239"/>
    </location>
</feature>
<dbReference type="Gene3D" id="3.20.20.80">
    <property type="entry name" value="Glycosidases"/>
    <property type="match status" value="1"/>
</dbReference>
<keyword evidence="2" id="KW-0326">Glycosidase</keyword>
<feature type="chain" id="PRO_5046422656" evidence="3">
    <location>
        <begin position="27"/>
        <end position="859"/>
    </location>
</feature>
<feature type="signal peptide" evidence="3">
    <location>
        <begin position="1"/>
        <end position="26"/>
    </location>
</feature>
<organism evidence="5 6">
    <name type="scientific">Pontibacter aquaedesilientis</name>
    <dbReference type="NCBI Taxonomy" id="2766980"/>
    <lineage>
        <taxon>Bacteria</taxon>
        <taxon>Pseudomonadati</taxon>
        <taxon>Bacteroidota</taxon>
        <taxon>Cytophagia</taxon>
        <taxon>Cytophagales</taxon>
        <taxon>Hymenobacteraceae</taxon>
        <taxon>Pontibacter</taxon>
    </lineage>
</organism>
<protein>
    <submittedName>
        <fullName evidence="5">Cellulase family glycosylhydrolase</fullName>
    </submittedName>
</protein>
<dbReference type="InterPro" id="IPR001547">
    <property type="entry name" value="Glyco_hydro_5"/>
</dbReference>
<evidence type="ECO:0000313" key="5">
    <source>
        <dbReference type="EMBL" id="MBD1396028.1"/>
    </source>
</evidence>
<accession>A0ABR7XEJ1</accession>
<dbReference type="EMBL" id="JACXAJ010000001">
    <property type="protein sequence ID" value="MBD1396028.1"/>
    <property type="molecule type" value="Genomic_DNA"/>
</dbReference>
<name>A0ABR7XEJ1_9BACT</name>
<evidence type="ECO:0000313" key="6">
    <source>
        <dbReference type="Proteomes" id="UP000625551"/>
    </source>
</evidence>
<keyword evidence="3" id="KW-0732">Signal</keyword>
<dbReference type="SUPFAM" id="SSF51445">
    <property type="entry name" value="(Trans)glycosidases"/>
    <property type="match status" value="1"/>
</dbReference>
<evidence type="ECO:0000256" key="1">
    <source>
        <dbReference type="ARBA" id="ARBA00022801"/>
    </source>
</evidence>
<comment type="caution">
    <text evidence="5">The sequence shown here is derived from an EMBL/GenBank/DDBJ whole genome shotgun (WGS) entry which is preliminary data.</text>
</comment>
<evidence type="ECO:0000256" key="3">
    <source>
        <dbReference type="SAM" id="SignalP"/>
    </source>
</evidence>
<evidence type="ECO:0000256" key="2">
    <source>
        <dbReference type="ARBA" id="ARBA00023295"/>
    </source>
</evidence>
<dbReference type="RefSeq" id="WP_191182169.1">
    <property type="nucleotide sequence ID" value="NZ_JACXAJ010000001.1"/>
</dbReference>